<dbReference type="InterPro" id="IPR002213">
    <property type="entry name" value="UDP_glucos_trans"/>
</dbReference>
<dbReference type="PANTHER" id="PTHR48043:SF145">
    <property type="entry name" value="FI06409P-RELATED"/>
    <property type="match status" value="1"/>
</dbReference>
<proteinExistence type="predicted"/>
<name>A0ABR3J8H3_9AGAR</name>
<evidence type="ECO:0000313" key="4">
    <source>
        <dbReference type="Proteomes" id="UP001556367"/>
    </source>
</evidence>
<dbReference type="PANTHER" id="PTHR48043">
    <property type="entry name" value="EG:EG0003.4 PROTEIN-RELATED"/>
    <property type="match status" value="1"/>
</dbReference>
<keyword evidence="4" id="KW-1185">Reference proteome</keyword>
<comment type="caution">
    <text evidence="3">The sequence shown here is derived from an EMBL/GenBank/DDBJ whole genome shotgun (WGS) entry which is preliminary data.</text>
</comment>
<evidence type="ECO:0000313" key="3">
    <source>
        <dbReference type="EMBL" id="KAL0951773.1"/>
    </source>
</evidence>
<dbReference type="Pfam" id="PF00201">
    <property type="entry name" value="UDPGT"/>
    <property type="match status" value="1"/>
</dbReference>
<gene>
    <name evidence="3" type="ORF">HGRIS_008444</name>
</gene>
<evidence type="ECO:0000256" key="2">
    <source>
        <dbReference type="ARBA" id="ARBA00022679"/>
    </source>
</evidence>
<organism evidence="3 4">
    <name type="scientific">Hohenbuehelia grisea</name>
    <dbReference type="NCBI Taxonomy" id="104357"/>
    <lineage>
        <taxon>Eukaryota</taxon>
        <taxon>Fungi</taxon>
        <taxon>Dikarya</taxon>
        <taxon>Basidiomycota</taxon>
        <taxon>Agaricomycotina</taxon>
        <taxon>Agaricomycetes</taxon>
        <taxon>Agaricomycetidae</taxon>
        <taxon>Agaricales</taxon>
        <taxon>Pleurotineae</taxon>
        <taxon>Pleurotaceae</taxon>
        <taxon>Hohenbuehelia</taxon>
    </lineage>
</organism>
<accession>A0ABR3J8H3</accession>
<dbReference type="SUPFAM" id="SSF53756">
    <property type="entry name" value="UDP-Glycosyltransferase/glycogen phosphorylase"/>
    <property type="match status" value="1"/>
</dbReference>
<dbReference type="CDD" id="cd03784">
    <property type="entry name" value="GT1_Gtf-like"/>
    <property type="match status" value="1"/>
</dbReference>
<dbReference type="Proteomes" id="UP001556367">
    <property type="component" value="Unassembled WGS sequence"/>
</dbReference>
<dbReference type="InterPro" id="IPR050271">
    <property type="entry name" value="UDP-glycosyltransferase"/>
</dbReference>
<protein>
    <recommendedName>
        <fullName evidence="5">UDP-glucoronosyl and UDP-glucosyl transferase family protein</fullName>
    </recommendedName>
</protein>
<evidence type="ECO:0008006" key="5">
    <source>
        <dbReference type="Google" id="ProtNLM"/>
    </source>
</evidence>
<keyword evidence="1" id="KW-0328">Glycosyltransferase</keyword>
<keyword evidence="2" id="KW-0808">Transferase</keyword>
<dbReference type="Gene3D" id="3.40.50.2000">
    <property type="entry name" value="Glycogen Phosphorylase B"/>
    <property type="match status" value="2"/>
</dbReference>
<sequence length="479" mass="53938">MMRILLFTYSEHGQANTILALAEELARRQSVQQVNVCSYPDLRKRVEAIHARSSSPVIFHPLEGPNFEGLMKLNGLTFDDLRHPPSSKSIEGFRTLDRMVHLHDDEAYRKVVEASMTLIKSLDPDIIILDMVSDFAVDACRLLDRRYIVNTPLQSMDILRMLQPWGKALWYYPAVFSGNPFPVPWRLFFSNIVINIKMIATFMSNPLMNASPASRKKNGYKGGHPLREYFHPDINFISPSIVETDFPHFCPPNIRRFGTITLDTVPLEQSDPELHAWLDRKRTVVIVLGTHINYSENTATAFICGLLEYLPTDMQVLWKLKNKSEVGHIVEGFMDKAEVEDRNRFKIVDWIVGDPSAIMVHPNVACYVHHGGANSFHECCLAGVPQLILAMWLDLYDTASKVEYRGLGIYGNKSCAPGVDAVEFGKALARITTSGPEADQIKANTTRVAKLCKEAGGKKAAVDFILSTLDRGKTWVYPS</sequence>
<dbReference type="EMBL" id="JASNQZ010000011">
    <property type="protein sequence ID" value="KAL0951773.1"/>
    <property type="molecule type" value="Genomic_DNA"/>
</dbReference>
<reference evidence="4" key="1">
    <citation type="submission" date="2024-06" db="EMBL/GenBank/DDBJ databases">
        <title>Multi-omics analyses provide insights into the biosynthesis of the anticancer antibiotic pleurotin in Hohenbuehelia grisea.</title>
        <authorList>
            <person name="Weaver J.A."/>
            <person name="Alberti F."/>
        </authorList>
    </citation>
    <scope>NUCLEOTIDE SEQUENCE [LARGE SCALE GENOMIC DNA]</scope>
    <source>
        <strain evidence="4">T-177</strain>
    </source>
</reference>
<evidence type="ECO:0000256" key="1">
    <source>
        <dbReference type="ARBA" id="ARBA00022676"/>
    </source>
</evidence>